<reference evidence="1" key="1">
    <citation type="journal article" date="2023" name="Genome Biol. Evol.">
        <title>Long-read-based Genome Assembly of Drosophila gunungcola Reveals Fewer Chemosensory Genes in Flower-breeding Species.</title>
        <authorList>
            <person name="Negi A."/>
            <person name="Liao B.Y."/>
            <person name="Yeh S.D."/>
        </authorList>
    </citation>
    <scope>NUCLEOTIDE SEQUENCE</scope>
    <source>
        <strain evidence="1">Sukarami</strain>
    </source>
</reference>
<name>A0A9P9YU79_9MUSC</name>
<protein>
    <submittedName>
        <fullName evidence="1">Uncharacterized protein</fullName>
    </submittedName>
</protein>
<organism evidence="1 2">
    <name type="scientific">Drosophila gunungcola</name>
    <name type="common">fruit fly</name>
    <dbReference type="NCBI Taxonomy" id="103775"/>
    <lineage>
        <taxon>Eukaryota</taxon>
        <taxon>Metazoa</taxon>
        <taxon>Ecdysozoa</taxon>
        <taxon>Arthropoda</taxon>
        <taxon>Hexapoda</taxon>
        <taxon>Insecta</taxon>
        <taxon>Pterygota</taxon>
        <taxon>Neoptera</taxon>
        <taxon>Endopterygota</taxon>
        <taxon>Diptera</taxon>
        <taxon>Brachycera</taxon>
        <taxon>Muscomorpha</taxon>
        <taxon>Ephydroidea</taxon>
        <taxon>Drosophilidae</taxon>
        <taxon>Drosophila</taxon>
        <taxon>Sophophora</taxon>
    </lineage>
</organism>
<evidence type="ECO:0000313" key="2">
    <source>
        <dbReference type="Proteomes" id="UP001059596"/>
    </source>
</evidence>
<dbReference type="AlphaFoldDB" id="A0A9P9YU79"/>
<evidence type="ECO:0000313" key="1">
    <source>
        <dbReference type="EMBL" id="KAI8042878.1"/>
    </source>
</evidence>
<dbReference type="Proteomes" id="UP001059596">
    <property type="component" value="Unassembled WGS sequence"/>
</dbReference>
<dbReference type="EMBL" id="JAMKOV010000002">
    <property type="protein sequence ID" value="KAI8042878.1"/>
    <property type="molecule type" value="Genomic_DNA"/>
</dbReference>
<gene>
    <name evidence="1" type="ORF">M5D96_004201</name>
</gene>
<keyword evidence="2" id="KW-1185">Reference proteome</keyword>
<comment type="caution">
    <text evidence="1">The sequence shown here is derived from an EMBL/GenBank/DDBJ whole genome shotgun (WGS) entry which is preliminary data.</text>
</comment>
<proteinExistence type="predicted"/>
<sequence length="72" mass="7980">MRTVVISKIAGTGKTLFAVVTLVRFVPRVQPGVSIQIRCGQEGLLALGTPVRVVLAPLYLYDRAWNVTIYHR</sequence>
<accession>A0A9P9YU79</accession>